<dbReference type="EMBL" id="BQNB010021816">
    <property type="protein sequence ID" value="GJU10367.1"/>
    <property type="molecule type" value="Genomic_DNA"/>
</dbReference>
<dbReference type="InterPro" id="IPR043502">
    <property type="entry name" value="DNA/RNA_pol_sf"/>
</dbReference>
<feature type="domain" description="Reverse transcriptase Ty1/copia-type" evidence="2">
    <location>
        <begin position="1"/>
        <end position="60"/>
    </location>
</feature>
<organism evidence="3 4">
    <name type="scientific">Tanacetum coccineum</name>
    <dbReference type="NCBI Taxonomy" id="301880"/>
    <lineage>
        <taxon>Eukaryota</taxon>
        <taxon>Viridiplantae</taxon>
        <taxon>Streptophyta</taxon>
        <taxon>Embryophyta</taxon>
        <taxon>Tracheophyta</taxon>
        <taxon>Spermatophyta</taxon>
        <taxon>Magnoliopsida</taxon>
        <taxon>eudicotyledons</taxon>
        <taxon>Gunneridae</taxon>
        <taxon>Pentapetalae</taxon>
        <taxon>asterids</taxon>
        <taxon>campanulids</taxon>
        <taxon>Asterales</taxon>
        <taxon>Asteraceae</taxon>
        <taxon>Asteroideae</taxon>
        <taxon>Anthemideae</taxon>
        <taxon>Anthemidinae</taxon>
        <taxon>Tanacetum</taxon>
    </lineage>
</organism>
<dbReference type="Pfam" id="PF07727">
    <property type="entry name" value="RVT_2"/>
    <property type="match status" value="1"/>
</dbReference>
<reference evidence="3" key="1">
    <citation type="journal article" date="2022" name="Int. J. Mol. Sci.">
        <title>Draft Genome of Tanacetum Coccineum: Genomic Comparison of Closely Related Tanacetum-Family Plants.</title>
        <authorList>
            <person name="Yamashiro T."/>
            <person name="Shiraishi A."/>
            <person name="Nakayama K."/>
            <person name="Satake H."/>
        </authorList>
    </citation>
    <scope>NUCLEOTIDE SEQUENCE</scope>
</reference>
<evidence type="ECO:0000313" key="3">
    <source>
        <dbReference type="EMBL" id="GJU10367.1"/>
    </source>
</evidence>
<feature type="compositionally biased region" description="Basic and acidic residues" evidence="1">
    <location>
        <begin position="67"/>
        <end position="84"/>
    </location>
</feature>
<evidence type="ECO:0000313" key="4">
    <source>
        <dbReference type="Proteomes" id="UP001151760"/>
    </source>
</evidence>
<gene>
    <name evidence="3" type="ORF">Tco_1132763</name>
</gene>
<reference evidence="3" key="2">
    <citation type="submission" date="2022-01" db="EMBL/GenBank/DDBJ databases">
        <authorList>
            <person name="Yamashiro T."/>
            <person name="Shiraishi A."/>
            <person name="Satake H."/>
            <person name="Nakayama K."/>
        </authorList>
    </citation>
    <scope>NUCLEOTIDE SEQUENCE</scope>
</reference>
<dbReference type="InterPro" id="IPR013103">
    <property type="entry name" value="RVT_2"/>
</dbReference>
<accession>A0ABQ5JFL2</accession>
<evidence type="ECO:0000259" key="2">
    <source>
        <dbReference type="Pfam" id="PF07727"/>
    </source>
</evidence>
<dbReference type="SUPFAM" id="SSF56672">
    <property type="entry name" value="DNA/RNA polymerases"/>
    <property type="match status" value="1"/>
</dbReference>
<comment type="caution">
    <text evidence="3">The sequence shown here is derived from an EMBL/GenBank/DDBJ whole genome shotgun (WGS) entry which is preliminary data.</text>
</comment>
<name>A0ABQ5JFL2_9ASTR</name>
<proteinExistence type="predicted"/>
<sequence>MDVKSAFLNGFINEEVYVAQPPGFIDFEKPDHVYKLKKALYGLKQAPKAWYGYIKNHKKTVKNGQARTRESEEYKAEARKVKPQ</sequence>
<evidence type="ECO:0000256" key="1">
    <source>
        <dbReference type="SAM" id="MobiDB-lite"/>
    </source>
</evidence>
<keyword evidence="4" id="KW-1185">Reference proteome</keyword>
<feature type="region of interest" description="Disordered" evidence="1">
    <location>
        <begin position="61"/>
        <end position="84"/>
    </location>
</feature>
<dbReference type="Proteomes" id="UP001151760">
    <property type="component" value="Unassembled WGS sequence"/>
</dbReference>
<protein>
    <submittedName>
        <fullName evidence="3">Copia protein</fullName>
    </submittedName>
</protein>